<evidence type="ECO:0000313" key="3">
    <source>
        <dbReference type="Proteomes" id="UP000275772"/>
    </source>
</evidence>
<proteinExistence type="predicted"/>
<evidence type="ECO:0000313" key="2">
    <source>
        <dbReference type="EMBL" id="SZF00405.1"/>
    </source>
</evidence>
<dbReference type="VEuPathDB" id="FungiDB:BLGHR1_11142"/>
<organism evidence="2 3">
    <name type="scientific">Blumeria hordei</name>
    <name type="common">Barley powdery mildew</name>
    <name type="synonym">Blumeria graminis f. sp. hordei</name>
    <dbReference type="NCBI Taxonomy" id="2867405"/>
    <lineage>
        <taxon>Eukaryota</taxon>
        <taxon>Fungi</taxon>
        <taxon>Dikarya</taxon>
        <taxon>Ascomycota</taxon>
        <taxon>Pezizomycotina</taxon>
        <taxon>Leotiomycetes</taxon>
        <taxon>Erysiphales</taxon>
        <taxon>Erysiphaceae</taxon>
        <taxon>Blumeria</taxon>
    </lineage>
</organism>
<protein>
    <submittedName>
        <fullName evidence="2">Uncharacterized protein</fullName>
    </submittedName>
</protein>
<reference evidence="2 3" key="1">
    <citation type="submission" date="2017-11" db="EMBL/GenBank/DDBJ databases">
        <authorList>
            <person name="Kracher B."/>
        </authorList>
    </citation>
    <scope>NUCLEOTIDE SEQUENCE [LARGE SCALE GENOMIC DNA]</scope>
    <source>
        <strain evidence="2 3">RACE1</strain>
    </source>
</reference>
<accession>A0A383ULF4</accession>
<sequence length="118" mass="13642">MKFYHSSFVSNLTILSLFLNINGAFSQTWHCKSGDIIYEEDVYSHTNMNSFEHFPFKTIEDEVYENTSLSRGVVYKVLDVHPSSSSATTFAVFTSNKRVAVVYQQGYRNNRKFIEECT</sequence>
<gene>
    <name evidence="2" type="ORF">BLGHR1_11142</name>
</gene>
<feature type="chain" id="PRO_5017004507" evidence="1">
    <location>
        <begin position="27"/>
        <end position="118"/>
    </location>
</feature>
<dbReference type="Proteomes" id="UP000275772">
    <property type="component" value="Unassembled WGS sequence"/>
</dbReference>
<name>A0A383ULF4_BLUHO</name>
<feature type="signal peptide" evidence="1">
    <location>
        <begin position="1"/>
        <end position="26"/>
    </location>
</feature>
<keyword evidence="1" id="KW-0732">Signal</keyword>
<evidence type="ECO:0000256" key="1">
    <source>
        <dbReference type="SAM" id="SignalP"/>
    </source>
</evidence>
<dbReference type="AlphaFoldDB" id="A0A383ULF4"/>
<dbReference type="EMBL" id="UNSH01000009">
    <property type="protein sequence ID" value="SZF00405.1"/>
    <property type="molecule type" value="Genomic_DNA"/>
</dbReference>